<evidence type="ECO:0000313" key="3">
    <source>
        <dbReference type="EMBL" id="GER30864.1"/>
    </source>
</evidence>
<evidence type="ECO:0000313" key="4">
    <source>
        <dbReference type="Proteomes" id="UP000325081"/>
    </source>
</evidence>
<feature type="region of interest" description="Disordered" evidence="1">
    <location>
        <begin position="55"/>
        <end position="195"/>
    </location>
</feature>
<sequence>MACILKNLVIIYLFVLAACLESQFVRGRQLKSSMQSHAIRRATNSNRILVNVHPPSSPMAHDSWDEGQNRHLPSSNGKATGVHLSTEQGPSPGIGHTLSAQKREKIQSQGQNRHFGKVEDNPFTNQGPSPGIGHPQEGQKGKMQPQGQNGHFPSTTGEIDGHPSTNRGPSPGIGHSMEGQKRKLWLGSLAPKTGK</sequence>
<dbReference type="EMBL" id="BKCP01004405">
    <property type="protein sequence ID" value="GER30864.1"/>
    <property type="molecule type" value="Genomic_DNA"/>
</dbReference>
<feature type="compositionally biased region" description="Polar residues" evidence="1">
    <location>
        <begin position="71"/>
        <end position="89"/>
    </location>
</feature>
<comment type="caution">
    <text evidence="3">The sequence shown here is derived from an EMBL/GenBank/DDBJ whole genome shotgun (WGS) entry which is preliminary data.</text>
</comment>
<feature type="signal peptide" evidence="2">
    <location>
        <begin position="1"/>
        <end position="27"/>
    </location>
</feature>
<accession>A0A5A7PE07</accession>
<organism evidence="3 4">
    <name type="scientific">Striga asiatica</name>
    <name type="common">Asiatic witchweed</name>
    <name type="synonym">Buchnera asiatica</name>
    <dbReference type="NCBI Taxonomy" id="4170"/>
    <lineage>
        <taxon>Eukaryota</taxon>
        <taxon>Viridiplantae</taxon>
        <taxon>Streptophyta</taxon>
        <taxon>Embryophyta</taxon>
        <taxon>Tracheophyta</taxon>
        <taxon>Spermatophyta</taxon>
        <taxon>Magnoliopsida</taxon>
        <taxon>eudicotyledons</taxon>
        <taxon>Gunneridae</taxon>
        <taxon>Pentapetalae</taxon>
        <taxon>asterids</taxon>
        <taxon>lamiids</taxon>
        <taxon>Lamiales</taxon>
        <taxon>Orobanchaceae</taxon>
        <taxon>Buchnereae</taxon>
        <taxon>Striga</taxon>
    </lineage>
</organism>
<dbReference type="PROSITE" id="PS51257">
    <property type="entry name" value="PROKAR_LIPOPROTEIN"/>
    <property type="match status" value="1"/>
</dbReference>
<gene>
    <name evidence="3" type="ORF">STAS_06829</name>
</gene>
<dbReference type="AlphaFoldDB" id="A0A5A7PE07"/>
<evidence type="ECO:0000256" key="1">
    <source>
        <dbReference type="SAM" id="MobiDB-lite"/>
    </source>
</evidence>
<feature type="chain" id="PRO_5022765778" evidence="2">
    <location>
        <begin position="28"/>
        <end position="195"/>
    </location>
</feature>
<reference evidence="4" key="1">
    <citation type="journal article" date="2019" name="Curr. Biol.">
        <title>Genome Sequence of Striga asiatica Provides Insight into the Evolution of Plant Parasitism.</title>
        <authorList>
            <person name="Yoshida S."/>
            <person name="Kim S."/>
            <person name="Wafula E.K."/>
            <person name="Tanskanen J."/>
            <person name="Kim Y.M."/>
            <person name="Honaas L."/>
            <person name="Yang Z."/>
            <person name="Spallek T."/>
            <person name="Conn C.E."/>
            <person name="Ichihashi Y."/>
            <person name="Cheong K."/>
            <person name="Cui S."/>
            <person name="Der J.P."/>
            <person name="Gundlach H."/>
            <person name="Jiao Y."/>
            <person name="Hori C."/>
            <person name="Ishida J.K."/>
            <person name="Kasahara H."/>
            <person name="Kiba T."/>
            <person name="Kim M.S."/>
            <person name="Koo N."/>
            <person name="Laohavisit A."/>
            <person name="Lee Y.H."/>
            <person name="Lumba S."/>
            <person name="McCourt P."/>
            <person name="Mortimer J.C."/>
            <person name="Mutuku J.M."/>
            <person name="Nomura T."/>
            <person name="Sasaki-Sekimoto Y."/>
            <person name="Seto Y."/>
            <person name="Wang Y."/>
            <person name="Wakatake T."/>
            <person name="Sakakibara H."/>
            <person name="Demura T."/>
            <person name="Yamaguchi S."/>
            <person name="Yoneyama K."/>
            <person name="Manabe R.I."/>
            <person name="Nelson D.C."/>
            <person name="Schulman A.H."/>
            <person name="Timko M.P."/>
            <person name="dePamphilis C.W."/>
            <person name="Choi D."/>
            <person name="Shirasu K."/>
        </authorList>
    </citation>
    <scope>NUCLEOTIDE SEQUENCE [LARGE SCALE GENOMIC DNA]</scope>
    <source>
        <strain evidence="4">cv. UVA1</strain>
    </source>
</reference>
<keyword evidence="4" id="KW-1185">Reference proteome</keyword>
<keyword evidence="2" id="KW-0732">Signal</keyword>
<feature type="compositionally biased region" description="Polar residues" evidence="1">
    <location>
        <begin position="145"/>
        <end position="168"/>
    </location>
</feature>
<evidence type="ECO:0000256" key="2">
    <source>
        <dbReference type="SAM" id="SignalP"/>
    </source>
</evidence>
<name>A0A5A7PE07_STRAF</name>
<protein>
    <submittedName>
        <fullName evidence="3">Virulence sensor protein BvgS</fullName>
    </submittedName>
</protein>
<dbReference type="Proteomes" id="UP000325081">
    <property type="component" value="Unassembled WGS sequence"/>
</dbReference>
<proteinExistence type="predicted"/>